<dbReference type="PANTHER" id="PTHR13527">
    <property type="entry name" value="SAYSVFN DOMAIN-CONTAINING PROTEIN 1"/>
    <property type="match status" value="1"/>
</dbReference>
<evidence type="ECO:0000259" key="2">
    <source>
        <dbReference type="Pfam" id="PF10260"/>
    </source>
</evidence>
<sequence length="67" mass="7499">MAGAPIASKYQVGEIYVLLTLMTVIFCNLGTRREGEASAYSIFNNFRELPGQLNANMLDDQLRRGQM</sequence>
<gene>
    <name evidence="3" type="ORF">WJX75_001982</name>
</gene>
<protein>
    <recommendedName>
        <fullName evidence="2">SAYSvFN domain-containing protein</fullName>
    </recommendedName>
</protein>
<proteinExistence type="predicted"/>
<dbReference type="InterPro" id="IPR039159">
    <property type="entry name" value="SAYSD1"/>
</dbReference>
<keyword evidence="1" id="KW-0472">Membrane</keyword>
<dbReference type="EMBL" id="JALJOT010000010">
    <property type="protein sequence ID" value="KAK9906447.1"/>
    <property type="molecule type" value="Genomic_DNA"/>
</dbReference>
<dbReference type="Pfam" id="PF10260">
    <property type="entry name" value="SAYSvFN"/>
    <property type="match status" value="1"/>
</dbReference>
<comment type="caution">
    <text evidence="3">The sequence shown here is derived from an EMBL/GenBank/DDBJ whole genome shotgun (WGS) entry which is preliminary data.</text>
</comment>
<evidence type="ECO:0000313" key="4">
    <source>
        <dbReference type="Proteomes" id="UP001491310"/>
    </source>
</evidence>
<organism evidence="3 4">
    <name type="scientific">Coccomyxa subellipsoidea</name>
    <dbReference type="NCBI Taxonomy" id="248742"/>
    <lineage>
        <taxon>Eukaryota</taxon>
        <taxon>Viridiplantae</taxon>
        <taxon>Chlorophyta</taxon>
        <taxon>core chlorophytes</taxon>
        <taxon>Trebouxiophyceae</taxon>
        <taxon>Trebouxiophyceae incertae sedis</taxon>
        <taxon>Coccomyxaceae</taxon>
        <taxon>Coccomyxa</taxon>
    </lineage>
</organism>
<evidence type="ECO:0000256" key="1">
    <source>
        <dbReference type="SAM" id="Phobius"/>
    </source>
</evidence>
<accession>A0ABR2YIY7</accession>
<keyword evidence="4" id="KW-1185">Reference proteome</keyword>
<evidence type="ECO:0000313" key="3">
    <source>
        <dbReference type="EMBL" id="KAK9906447.1"/>
    </source>
</evidence>
<name>A0ABR2YIY7_9CHLO</name>
<reference evidence="3 4" key="1">
    <citation type="journal article" date="2024" name="Nat. Commun.">
        <title>Phylogenomics reveals the evolutionary origins of lichenization in chlorophyte algae.</title>
        <authorList>
            <person name="Puginier C."/>
            <person name="Libourel C."/>
            <person name="Otte J."/>
            <person name="Skaloud P."/>
            <person name="Haon M."/>
            <person name="Grisel S."/>
            <person name="Petersen M."/>
            <person name="Berrin J.G."/>
            <person name="Delaux P.M."/>
            <person name="Dal Grande F."/>
            <person name="Keller J."/>
        </authorList>
    </citation>
    <scope>NUCLEOTIDE SEQUENCE [LARGE SCALE GENOMIC DNA]</scope>
    <source>
        <strain evidence="3 4">SAG 216-7</strain>
    </source>
</reference>
<keyword evidence="1" id="KW-1133">Transmembrane helix</keyword>
<dbReference type="InterPro" id="IPR019387">
    <property type="entry name" value="SAYSvFN_dom"/>
</dbReference>
<dbReference type="Proteomes" id="UP001491310">
    <property type="component" value="Unassembled WGS sequence"/>
</dbReference>
<dbReference type="PANTHER" id="PTHR13527:SF0">
    <property type="entry name" value="SAYSVFN DOMAIN-CONTAINING PROTEIN 1"/>
    <property type="match status" value="1"/>
</dbReference>
<feature type="domain" description="SAYSvFN" evidence="2">
    <location>
        <begin position="3"/>
        <end position="62"/>
    </location>
</feature>
<keyword evidence="1" id="KW-0812">Transmembrane</keyword>
<feature type="transmembrane region" description="Helical" evidence="1">
    <location>
        <begin position="15"/>
        <end position="31"/>
    </location>
</feature>